<keyword evidence="1" id="KW-0732">Signal</keyword>
<evidence type="ECO:0000256" key="1">
    <source>
        <dbReference type="SAM" id="SignalP"/>
    </source>
</evidence>
<protein>
    <submittedName>
        <fullName evidence="2">Uncharacterized protein</fullName>
    </submittedName>
</protein>
<name>A0A9E7BYZ6_9ACTN</name>
<gene>
    <name evidence="2" type="ORF">DSM104329_01183</name>
</gene>
<evidence type="ECO:0000313" key="2">
    <source>
        <dbReference type="EMBL" id="UGS34801.1"/>
    </source>
</evidence>
<dbReference type="AlphaFoldDB" id="A0A9E7BYZ6"/>
<dbReference type="EMBL" id="CP087164">
    <property type="protein sequence ID" value="UGS34801.1"/>
    <property type="molecule type" value="Genomic_DNA"/>
</dbReference>
<dbReference type="KEGG" id="sbae:DSM104329_01183"/>
<feature type="chain" id="PRO_5038343650" evidence="1">
    <location>
        <begin position="19"/>
        <end position="367"/>
    </location>
</feature>
<reference evidence="2" key="1">
    <citation type="journal article" date="2022" name="Int. J. Syst. Evol. Microbiol.">
        <title>Pseudomonas aegrilactucae sp. nov. and Pseudomonas morbosilactucae sp. nov., pathogens causing bacterial rot of lettuce in Japan.</title>
        <authorList>
            <person name="Sawada H."/>
            <person name="Fujikawa T."/>
            <person name="Satou M."/>
        </authorList>
    </citation>
    <scope>NUCLEOTIDE SEQUENCE</scope>
    <source>
        <strain evidence="2">0166_1</strain>
    </source>
</reference>
<feature type="signal peptide" evidence="1">
    <location>
        <begin position="1"/>
        <end position="18"/>
    </location>
</feature>
<dbReference type="SUPFAM" id="SSF63825">
    <property type="entry name" value="YWTD domain"/>
    <property type="match status" value="1"/>
</dbReference>
<organism evidence="2 3">
    <name type="scientific">Capillimicrobium parvum</name>
    <dbReference type="NCBI Taxonomy" id="2884022"/>
    <lineage>
        <taxon>Bacteria</taxon>
        <taxon>Bacillati</taxon>
        <taxon>Actinomycetota</taxon>
        <taxon>Thermoleophilia</taxon>
        <taxon>Solirubrobacterales</taxon>
        <taxon>Capillimicrobiaceae</taxon>
        <taxon>Capillimicrobium</taxon>
    </lineage>
</organism>
<dbReference type="Proteomes" id="UP001162834">
    <property type="component" value="Chromosome"/>
</dbReference>
<evidence type="ECO:0000313" key="3">
    <source>
        <dbReference type="Proteomes" id="UP001162834"/>
    </source>
</evidence>
<keyword evidence="3" id="KW-1185">Reference proteome</keyword>
<sequence length="367" mass="38605">MIAAVLVLLGTLPAAARAADPGRWVQTSLSEIPIEYYQGIAPDTAAGRLLFDGVYVGGYRTDLELREQARNANLLPLAVTASEGFNHLGDPTFTGGRLILPLECYTPGAPNAGNTCGRGAFGVADANLTWLGRTLLDPADVPKAMWVEASPDGQLLWTSAGQDLLAYRTSDVQPAAGDVPIRPVRRLPGAVPPSGITGAAFFGGRLLLAGQGTGPFQVWSVDPATGARRLEIERTWAGESEGLGVVDALGGWLHWMIQPLDPQGRTPTFGTGHGELVSFVPRAAARLRLQVRTGARGRLIVTASLRFAGSAHPVAGARVRAGGASARTDARGRAVLRVGARRSSPLRVTATKPPLRRGRLVMRAGRG</sequence>
<accession>A0A9E7BYZ6</accession>
<proteinExistence type="predicted"/>